<sequence>MTNVDDSSAESEHQHHNYVGNDIPWYVRAIWIGFWIFAVIYTIRFLFPALQVELFQRP</sequence>
<evidence type="ECO:0000256" key="1">
    <source>
        <dbReference type="SAM" id="Phobius"/>
    </source>
</evidence>
<reference evidence="2 3" key="1">
    <citation type="journal article" date="2009" name="Stand. Genomic Sci.">
        <title>Complete genome sequence of Pirellula staleyi type strain (ATCC 27377).</title>
        <authorList>
            <person name="Clum A."/>
            <person name="Tindall B.J."/>
            <person name="Sikorski J."/>
            <person name="Ivanova N."/>
            <person name="Mavrommatis K."/>
            <person name="Lucas S."/>
            <person name="Glavina del Rio T."/>
            <person name="Nolan M."/>
            <person name="Chen F."/>
            <person name="Tice H."/>
            <person name="Pitluck S."/>
            <person name="Cheng J.F."/>
            <person name="Chertkov O."/>
            <person name="Brettin T."/>
            <person name="Han C."/>
            <person name="Detter J.C."/>
            <person name="Kuske C."/>
            <person name="Bruce D."/>
            <person name="Goodwin L."/>
            <person name="Ovchinikova G."/>
            <person name="Pati A."/>
            <person name="Mikhailova N."/>
            <person name="Chen A."/>
            <person name="Palaniappan K."/>
            <person name="Land M."/>
            <person name="Hauser L."/>
            <person name="Chang Y.J."/>
            <person name="Jeffries C.D."/>
            <person name="Chain P."/>
            <person name="Rohde M."/>
            <person name="Goker M."/>
            <person name="Bristow J."/>
            <person name="Eisen J.A."/>
            <person name="Markowitz V."/>
            <person name="Hugenholtz P."/>
            <person name="Kyrpides N.C."/>
            <person name="Klenk H.P."/>
            <person name="Lapidus A."/>
        </authorList>
    </citation>
    <scope>NUCLEOTIDE SEQUENCE [LARGE SCALE GENOMIC DNA]</scope>
    <source>
        <strain evidence="3">ATCC 27377 / DSM 6068 / ICPB 4128</strain>
    </source>
</reference>
<keyword evidence="1" id="KW-0812">Transmembrane</keyword>
<dbReference type="KEGG" id="psl:Psta_3510"/>
<protein>
    <submittedName>
        <fullName evidence="2">Uncharacterized protein</fullName>
    </submittedName>
</protein>
<evidence type="ECO:0000313" key="3">
    <source>
        <dbReference type="Proteomes" id="UP000001887"/>
    </source>
</evidence>
<dbReference type="AlphaFoldDB" id="D2QYL2"/>
<organism evidence="2 3">
    <name type="scientific">Pirellula staleyi (strain ATCC 27377 / DSM 6068 / ICPB 4128)</name>
    <name type="common">Pirella staleyi</name>
    <dbReference type="NCBI Taxonomy" id="530564"/>
    <lineage>
        <taxon>Bacteria</taxon>
        <taxon>Pseudomonadati</taxon>
        <taxon>Planctomycetota</taxon>
        <taxon>Planctomycetia</taxon>
        <taxon>Pirellulales</taxon>
        <taxon>Pirellulaceae</taxon>
        <taxon>Pirellula</taxon>
    </lineage>
</organism>
<dbReference type="HOGENOM" id="CLU_2975362_0_0_0"/>
<evidence type="ECO:0000313" key="2">
    <source>
        <dbReference type="EMBL" id="ADB18171.1"/>
    </source>
</evidence>
<feature type="transmembrane region" description="Helical" evidence="1">
    <location>
        <begin position="25"/>
        <end position="47"/>
    </location>
</feature>
<name>D2QYL2_PIRSD</name>
<keyword evidence="3" id="KW-1185">Reference proteome</keyword>
<proteinExistence type="predicted"/>
<accession>D2QYL2</accession>
<dbReference type="EMBL" id="CP001848">
    <property type="protein sequence ID" value="ADB18171.1"/>
    <property type="molecule type" value="Genomic_DNA"/>
</dbReference>
<dbReference type="OrthoDB" id="284376at2"/>
<keyword evidence="1" id="KW-1133">Transmembrane helix</keyword>
<dbReference type="Proteomes" id="UP000001887">
    <property type="component" value="Chromosome"/>
</dbReference>
<dbReference type="STRING" id="530564.Psta_3510"/>
<keyword evidence="1" id="KW-0472">Membrane</keyword>
<gene>
    <name evidence="2" type="ordered locus">Psta_3510</name>
</gene>
<dbReference type="eggNOG" id="ENOG5033IQ6">
    <property type="taxonomic scope" value="Bacteria"/>
</dbReference>